<dbReference type="Proteomes" id="UP001057402">
    <property type="component" value="Chromosome 6"/>
</dbReference>
<protein>
    <submittedName>
        <fullName evidence="1">Uncharacterized protein</fullName>
    </submittedName>
</protein>
<sequence>MNLLYPLVVLTIASPRVSVQYLMPQPSPATPPAATNITAILEMGGEFTFFIRLLKTTLIGNQLNSQINSNSTQGLTVFAPNDHSFLSLPLRTLNSVSDQQRIQLILFHVLPILITLPQLQVASNPLRTQAGASDAGQFALNVSTFGYQVSLVTGVVTATISSTIFLNSKVAIYLVYKVLLPMALFSSSAPAAIPPEPEKNMSTPASGVPTSSRSSNTIDVSAGITPNAFLIRTASYILVSLSLVTIALSY</sequence>
<name>A0ACB9QC69_9MYRT</name>
<proteinExistence type="predicted"/>
<accession>A0ACB9QC69</accession>
<reference evidence="2" key="1">
    <citation type="journal article" date="2023" name="Front. Plant Sci.">
        <title>Chromosomal-level genome assembly of Melastoma candidum provides insights into trichome evolution.</title>
        <authorList>
            <person name="Zhong Y."/>
            <person name="Wu W."/>
            <person name="Sun C."/>
            <person name="Zou P."/>
            <person name="Liu Y."/>
            <person name="Dai S."/>
            <person name="Zhou R."/>
        </authorList>
    </citation>
    <scope>NUCLEOTIDE SEQUENCE [LARGE SCALE GENOMIC DNA]</scope>
</reference>
<gene>
    <name evidence="1" type="ORF">MLD38_020379</name>
</gene>
<organism evidence="1 2">
    <name type="scientific">Melastoma candidum</name>
    <dbReference type="NCBI Taxonomy" id="119954"/>
    <lineage>
        <taxon>Eukaryota</taxon>
        <taxon>Viridiplantae</taxon>
        <taxon>Streptophyta</taxon>
        <taxon>Embryophyta</taxon>
        <taxon>Tracheophyta</taxon>
        <taxon>Spermatophyta</taxon>
        <taxon>Magnoliopsida</taxon>
        <taxon>eudicotyledons</taxon>
        <taxon>Gunneridae</taxon>
        <taxon>Pentapetalae</taxon>
        <taxon>rosids</taxon>
        <taxon>malvids</taxon>
        <taxon>Myrtales</taxon>
        <taxon>Melastomataceae</taxon>
        <taxon>Melastomatoideae</taxon>
        <taxon>Melastomateae</taxon>
        <taxon>Melastoma</taxon>
    </lineage>
</organism>
<evidence type="ECO:0000313" key="1">
    <source>
        <dbReference type="EMBL" id="KAI4364262.1"/>
    </source>
</evidence>
<dbReference type="EMBL" id="CM042885">
    <property type="protein sequence ID" value="KAI4364262.1"/>
    <property type="molecule type" value="Genomic_DNA"/>
</dbReference>
<keyword evidence="2" id="KW-1185">Reference proteome</keyword>
<evidence type="ECO:0000313" key="2">
    <source>
        <dbReference type="Proteomes" id="UP001057402"/>
    </source>
</evidence>
<comment type="caution">
    <text evidence="1">The sequence shown here is derived from an EMBL/GenBank/DDBJ whole genome shotgun (WGS) entry which is preliminary data.</text>
</comment>